<gene>
    <name evidence="1" type="ORF">SDC9_73913</name>
</gene>
<dbReference type="AlphaFoldDB" id="A0A644YFL8"/>
<accession>A0A644YFL8</accession>
<reference evidence="1" key="1">
    <citation type="submission" date="2019-08" db="EMBL/GenBank/DDBJ databases">
        <authorList>
            <person name="Kucharzyk K."/>
            <person name="Murdoch R.W."/>
            <person name="Higgins S."/>
            <person name="Loffler F."/>
        </authorList>
    </citation>
    <scope>NUCLEOTIDE SEQUENCE</scope>
</reference>
<dbReference type="EMBL" id="VSSQ01004985">
    <property type="protein sequence ID" value="MPM27402.1"/>
    <property type="molecule type" value="Genomic_DNA"/>
</dbReference>
<protein>
    <submittedName>
        <fullName evidence="1">Uncharacterized protein</fullName>
    </submittedName>
</protein>
<proteinExistence type="predicted"/>
<name>A0A644YFL8_9ZZZZ</name>
<organism evidence="1">
    <name type="scientific">bioreactor metagenome</name>
    <dbReference type="NCBI Taxonomy" id="1076179"/>
    <lineage>
        <taxon>unclassified sequences</taxon>
        <taxon>metagenomes</taxon>
        <taxon>ecological metagenomes</taxon>
    </lineage>
</organism>
<comment type="caution">
    <text evidence="1">The sequence shown here is derived from an EMBL/GenBank/DDBJ whole genome shotgun (WGS) entry which is preliminary data.</text>
</comment>
<evidence type="ECO:0000313" key="1">
    <source>
        <dbReference type="EMBL" id="MPM27402.1"/>
    </source>
</evidence>
<sequence>MRLVAGEVTGDAAAVAVSATRGIRMPVFVERTSSIDDASGVMLVDEIPT</sequence>